<evidence type="ECO:0000256" key="2">
    <source>
        <dbReference type="SAM" id="Phobius"/>
    </source>
</evidence>
<keyword evidence="2" id="KW-0472">Membrane</keyword>
<dbReference type="Proteomes" id="UP000249016">
    <property type="component" value="Unassembled WGS sequence"/>
</dbReference>
<gene>
    <name evidence="3" type="ORF">HMF3257_38745</name>
</gene>
<keyword evidence="4" id="KW-1185">Reference proteome</keyword>
<accession>A0A327ND21</accession>
<dbReference type="Pfam" id="PF11301">
    <property type="entry name" value="DUF3103"/>
    <property type="match status" value="1"/>
</dbReference>
<evidence type="ECO:0000313" key="3">
    <source>
        <dbReference type="EMBL" id="RAI72855.1"/>
    </source>
</evidence>
<keyword evidence="2" id="KW-1133">Transmembrane helix</keyword>
<dbReference type="PROSITE" id="PS51257">
    <property type="entry name" value="PROKAR_LIPOPROTEIN"/>
    <property type="match status" value="1"/>
</dbReference>
<dbReference type="InterPro" id="IPR021452">
    <property type="entry name" value="DUF3103"/>
</dbReference>
<proteinExistence type="predicted"/>
<name>A0A327ND21_9BACT</name>
<protein>
    <submittedName>
        <fullName evidence="3">Uncharacterized protein</fullName>
    </submittedName>
</protein>
<dbReference type="EMBL" id="QLII01000004">
    <property type="protein sequence ID" value="RAI72855.1"/>
    <property type="molecule type" value="Genomic_DNA"/>
</dbReference>
<comment type="caution">
    <text evidence="3">The sequence shown here is derived from an EMBL/GenBank/DDBJ whole genome shotgun (WGS) entry which is preliminary data.</text>
</comment>
<dbReference type="OrthoDB" id="866679at2"/>
<keyword evidence="2" id="KW-0812">Transmembrane</keyword>
<reference evidence="3 4" key="1">
    <citation type="submission" date="2018-06" db="EMBL/GenBank/DDBJ databases">
        <title>Spirosoma sp. HMF3257 Genome sequencing and assembly.</title>
        <authorList>
            <person name="Kang H."/>
            <person name="Cha I."/>
            <person name="Kim H."/>
            <person name="Kang J."/>
            <person name="Joh K."/>
        </authorList>
    </citation>
    <scope>NUCLEOTIDE SEQUENCE [LARGE SCALE GENOMIC DNA]</scope>
    <source>
        <strain evidence="3 4">HMF3257</strain>
    </source>
</reference>
<organism evidence="3 4">
    <name type="scientific">Spirosoma telluris</name>
    <dbReference type="NCBI Taxonomy" id="2183553"/>
    <lineage>
        <taxon>Bacteria</taxon>
        <taxon>Pseudomonadati</taxon>
        <taxon>Bacteroidota</taxon>
        <taxon>Cytophagia</taxon>
        <taxon>Cytophagales</taxon>
        <taxon>Cytophagaceae</taxon>
        <taxon>Spirosoma</taxon>
    </lineage>
</organism>
<feature type="region of interest" description="Disordered" evidence="1">
    <location>
        <begin position="221"/>
        <end position="240"/>
    </location>
</feature>
<evidence type="ECO:0000313" key="4">
    <source>
        <dbReference type="Proteomes" id="UP000249016"/>
    </source>
</evidence>
<sequence length="272" mass="30916">MGKNCFTHNKQFNLMKLLFYCCKIIILTIILVSCSKESVIDTSKYGSARIDGGVARYDPFIEKLAKTLAKSLKKSEVRKFIKKEALKKFDGDYDILFSTIVNQSINSRKVKDVLRDMDNEPFNSDEVISKLPLINIAVPVGIEKWQEESFTPVVVAFPDIQDESKLDRVKAYNSEGKEIWLNTKDLPDEPIVVVSLNERMILDQNGKVVKRKDLLAINRPADGPTTNLLPGEDPGSGSGNSCTYTDGQYLYAKWFASDKIDRWESRLKDYQR</sequence>
<feature type="transmembrane region" description="Helical" evidence="2">
    <location>
        <begin position="12"/>
        <end position="32"/>
    </location>
</feature>
<evidence type="ECO:0000256" key="1">
    <source>
        <dbReference type="SAM" id="MobiDB-lite"/>
    </source>
</evidence>
<dbReference type="AlphaFoldDB" id="A0A327ND21"/>